<organism evidence="1 2">
    <name type="scientific">Marmota monax</name>
    <name type="common">Woodchuck</name>
    <dbReference type="NCBI Taxonomy" id="9995"/>
    <lineage>
        <taxon>Eukaryota</taxon>
        <taxon>Metazoa</taxon>
        <taxon>Chordata</taxon>
        <taxon>Craniata</taxon>
        <taxon>Vertebrata</taxon>
        <taxon>Euteleostomi</taxon>
        <taxon>Mammalia</taxon>
        <taxon>Eutheria</taxon>
        <taxon>Euarchontoglires</taxon>
        <taxon>Glires</taxon>
        <taxon>Rodentia</taxon>
        <taxon>Sciuromorpha</taxon>
        <taxon>Sciuridae</taxon>
        <taxon>Xerinae</taxon>
        <taxon>Marmotini</taxon>
        <taxon>Marmota</taxon>
    </lineage>
</organism>
<dbReference type="Proteomes" id="UP000335636">
    <property type="component" value="Unassembled WGS sequence"/>
</dbReference>
<protein>
    <submittedName>
        <fullName evidence="1">Uncharacterized protein</fullName>
    </submittedName>
</protein>
<feature type="non-terminal residue" evidence="1">
    <location>
        <position position="1"/>
    </location>
</feature>
<evidence type="ECO:0000313" key="2">
    <source>
        <dbReference type="Proteomes" id="UP000335636"/>
    </source>
</evidence>
<dbReference type="AlphaFoldDB" id="A0A5E4CT34"/>
<keyword evidence="2" id="KW-1185">Reference proteome</keyword>
<proteinExistence type="predicted"/>
<dbReference type="EMBL" id="CABDUW010001993">
    <property type="protein sequence ID" value="VTJ84967.1"/>
    <property type="molecule type" value="Genomic_DNA"/>
</dbReference>
<name>A0A5E4CT34_MARMO</name>
<sequence length="80" mass="9256">PSLRQVKVVASTILIVDHTRKGRPKIPTVDYDTVYLLQRVNYSYTTRKQKPDYPSLVDKGVLSDPNKLSEFRQFVPPHFP</sequence>
<reference evidence="1" key="1">
    <citation type="submission" date="2019-04" db="EMBL/GenBank/DDBJ databases">
        <authorList>
            <person name="Alioto T."/>
            <person name="Alioto T."/>
        </authorList>
    </citation>
    <scope>NUCLEOTIDE SEQUENCE [LARGE SCALE GENOMIC DNA]</scope>
</reference>
<accession>A0A5E4CT34</accession>
<evidence type="ECO:0000313" key="1">
    <source>
        <dbReference type="EMBL" id="VTJ84967.1"/>
    </source>
</evidence>
<gene>
    <name evidence="1" type="ORF">MONAX_5E035657</name>
</gene>
<comment type="caution">
    <text evidence="1">The sequence shown here is derived from an EMBL/GenBank/DDBJ whole genome shotgun (WGS) entry which is preliminary data.</text>
</comment>